<evidence type="ECO:0000256" key="1">
    <source>
        <dbReference type="ARBA" id="ARBA00006974"/>
    </source>
</evidence>
<dbReference type="GO" id="GO:0009733">
    <property type="term" value="P:response to auxin"/>
    <property type="evidence" value="ECO:0007669"/>
    <property type="project" value="InterPro"/>
</dbReference>
<reference evidence="2" key="2">
    <citation type="submission" date="2019-07" db="EMBL/GenBank/DDBJ databases">
        <authorList>
            <person name="Yang Y."/>
            <person name="Bocs S."/>
            <person name="Baudouin L."/>
        </authorList>
    </citation>
    <scope>NUCLEOTIDE SEQUENCE</scope>
    <source>
        <tissue evidence="2">Spear leaf of Hainan Tall coconut</tissue>
    </source>
</reference>
<dbReference type="InterPro" id="IPR003676">
    <property type="entry name" value="SAUR_fam"/>
</dbReference>
<organism evidence="2 3">
    <name type="scientific">Cocos nucifera</name>
    <name type="common">Coconut palm</name>
    <dbReference type="NCBI Taxonomy" id="13894"/>
    <lineage>
        <taxon>Eukaryota</taxon>
        <taxon>Viridiplantae</taxon>
        <taxon>Streptophyta</taxon>
        <taxon>Embryophyta</taxon>
        <taxon>Tracheophyta</taxon>
        <taxon>Spermatophyta</taxon>
        <taxon>Magnoliopsida</taxon>
        <taxon>Liliopsida</taxon>
        <taxon>Arecaceae</taxon>
        <taxon>Arecoideae</taxon>
        <taxon>Cocoseae</taxon>
        <taxon>Attaleinae</taxon>
        <taxon>Cocos</taxon>
    </lineage>
</organism>
<dbReference type="OrthoDB" id="625231at2759"/>
<dbReference type="Pfam" id="PF02519">
    <property type="entry name" value="Auxin_inducible"/>
    <property type="match status" value="1"/>
</dbReference>
<dbReference type="Proteomes" id="UP000797356">
    <property type="component" value="Chromosome 2"/>
</dbReference>
<sequence length="127" mass="14429">MGYLVRPPKLPVLFSTSSSSSKGKKDFSGENLKASLLEEEDMVVPKGFLAVYVGVEMRRFVIPTTYLCLPAFRTLMERVAEEFGYEQTGGLRIPCEEEDFQQILRLSEKSDSRKNKKKKAMNSLLKL</sequence>
<gene>
    <name evidence="2" type="ORF">COCNU_02G019600</name>
</gene>
<evidence type="ECO:0000313" key="2">
    <source>
        <dbReference type="EMBL" id="KAG1331992.1"/>
    </source>
</evidence>
<proteinExistence type="inferred from homology"/>
<comment type="caution">
    <text evidence="2">The sequence shown here is derived from an EMBL/GenBank/DDBJ whole genome shotgun (WGS) entry which is preliminary data.</text>
</comment>
<reference evidence="2" key="1">
    <citation type="journal article" date="2017" name="Gigascience">
        <title>The genome draft of coconut (Cocos nucifera).</title>
        <authorList>
            <person name="Xiao Y."/>
            <person name="Xu P."/>
            <person name="Fan H."/>
            <person name="Baudouin L."/>
            <person name="Xia W."/>
            <person name="Bocs S."/>
            <person name="Xu J."/>
            <person name="Li Q."/>
            <person name="Guo A."/>
            <person name="Zhou L."/>
            <person name="Li J."/>
            <person name="Wu Y."/>
            <person name="Ma Z."/>
            <person name="Armero A."/>
            <person name="Issali A.E."/>
            <person name="Liu N."/>
            <person name="Peng M."/>
            <person name="Yang Y."/>
        </authorList>
    </citation>
    <scope>NUCLEOTIDE SEQUENCE</scope>
    <source>
        <tissue evidence="2">Spear leaf of Hainan Tall coconut</tissue>
    </source>
</reference>
<dbReference type="PANTHER" id="PTHR31374">
    <property type="entry name" value="AUXIN-INDUCED PROTEIN-LIKE-RELATED"/>
    <property type="match status" value="1"/>
</dbReference>
<keyword evidence="3" id="KW-1185">Reference proteome</keyword>
<protein>
    <submittedName>
        <fullName evidence="2">Auxin-induced protein 15A-like</fullName>
    </submittedName>
</protein>
<comment type="similarity">
    <text evidence="1">Belongs to the ARG7 family.</text>
</comment>
<evidence type="ECO:0000313" key="3">
    <source>
        <dbReference type="Proteomes" id="UP000797356"/>
    </source>
</evidence>
<dbReference type="PANTHER" id="PTHR31374:SF139">
    <property type="entry name" value="OS02G0143300 PROTEIN"/>
    <property type="match status" value="1"/>
</dbReference>
<dbReference type="AlphaFoldDB" id="A0A8K0I1L3"/>
<accession>A0A8K0I1L3</accession>
<name>A0A8K0I1L3_COCNU</name>
<dbReference type="EMBL" id="CM017873">
    <property type="protein sequence ID" value="KAG1331992.1"/>
    <property type="molecule type" value="Genomic_DNA"/>
</dbReference>